<sequence>MLTPVRGFWVGAVLTVLGLAVGTFLITVMFGLGGGQELASNEAVRFVVYFFAGALLPLGLTLMALSLVARALVHPPSISETGLTEDREDAPSVPPRVNSRIAVAIGLALLVLGLASQLYLEQWTFAIQGDATFFRDFVVYLAPLLNAVMLPLGVLLIACAWILRIVEERRIFNA</sequence>
<feature type="transmembrane region" description="Helical" evidence="1">
    <location>
        <begin position="140"/>
        <end position="163"/>
    </location>
</feature>
<dbReference type="RefSeq" id="WP_134522540.1">
    <property type="nucleotide sequence ID" value="NZ_SOHH01000038.1"/>
</dbReference>
<dbReference type="EMBL" id="SOHH01000038">
    <property type="protein sequence ID" value="TFD81158.1"/>
    <property type="molecule type" value="Genomic_DNA"/>
</dbReference>
<accession>A0A4R9BCT0</accession>
<feature type="transmembrane region" description="Helical" evidence="1">
    <location>
        <begin position="7"/>
        <end position="34"/>
    </location>
</feature>
<dbReference type="Proteomes" id="UP000298313">
    <property type="component" value="Unassembled WGS sequence"/>
</dbReference>
<dbReference type="OrthoDB" id="9963056at2"/>
<feature type="transmembrane region" description="Helical" evidence="1">
    <location>
        <begin position="46"/>
        <end position="69"/>
    </location>
</feature>
<comment type="caution">
    <text evidence="2">The sequence shown here is derived from an EMBL/GenBank/DDBJ whole genome shotgun (WGS) entry which is preliminary data.</text>
</comment>
<keyword evidence="3" id="KW-1185">Reference proteome</keyword>
<reference evidence="2 3" key="1">
    <citation type="submission" date="2019-03" db="EMBL/GenBank/DDBJ databases">
        <title>Genomics of glacier-inhabiting Cryobacterium strains.</title>
        <authorList>
            <person name="Liu Q."/>
            <person name="Xin Y.-H."/>
        </authorList>
    </citation>
    <scope>NUCLEOTIDE SEQUENCE [LARGE SCALE GENOMIC DNA]</scope>
    <source>
        <strain evidence="2 3">Hh4</strain>
    </source>
</reference>
<keyword evidence="1" id="KW-1133">Transmembrane helix</keyword>
<evidence type="ECO:0000313" key="3">
    <source>
        <dbReference type="Proteomes" id="UP000298313"/>
    </source>
</evidence>
<proteinExistence type="predicted"/>
<protein>
    <submittedName>
        <fullName evidence="2">Uncharacterized protein</fullName>
    </submittedName>
</protein>
<keyword evidence="1" id="KW-0812">Transmembrane</keyword>
<keyword evidence="1" id="KW-0472">Membrane</keyword>
<feature type="transmembrane region" description="Helical" evidence="1">
    <location>
        <begin position="101"/>
        <end position="120"/>
    </location>
</feature>
<dbReference type="AlphaFoldDB" id="A0A4R9BCT0"/>
<evidence type="ECO:0000256" key="1">
    <source>
        <dbReference type="SAM" id="Phobius"/>
    </source>
</evidence>
<gene>
    <name evidence="2" type="ORF">E3T48_03915</name>
</gene>
<name>A0A4R9BCT0_9MICO</name>
<evidence type="ECO:0000313" key="2">
    <source>
        <dbReference type="EMBL" id="TFD81158.1"/>
    </source>
</evidence>
<organism evidence="2 3">
    <name type="scientific">Cryobacterium fucosi</name>
    <dbReference type="NCBI Taxonomy" id="1259157"/>
    <lineage>
        <taxon>Bacteria</taxon>
        <taxon>Bacillati</taxon>
        <taxon>Actinomycetota</taxon>
        <taxon>Actinomycetes</taxon>
        <taxon>Micrococcales</taxon>
        <taxon>Microbacteriaceae</taxon>
        <taxon>Cryobacterium</taxon>
    </lineage>
</organism>